<reference evidence="4 5" key="1">
    <citation type="submission" date="2024-05" db="EMBL/GenBank/DDBJ databases">
        <authorList>
            <person name="Yi C."/>
        </authorList>
    </citation>
    <scope>NUCLEOTIDE SEQUENCE [LARGE SCALE GENOMIC DNA]</scope>
    <source>
        <strain evidence="4 5">XS13</strain>
    </source>
</reference>
<feature type="compositionally biased region" description="Low complexity" evidence="1">
    <location>
        <begin position="217"/>
        <end position="232"/>
    </location>
</feature>
<evidence type="ECO:0000256" key="1">
    <source>
        <dbReference type="SAM" id="MobiDB-lite"/>
    </source>
</evidence>
<keyword evidence="5" id="KW-1185">Reference proteome</keyword>
<dbReference type="InterPro" id="IPR025403">
    <property type="entry name" value="TgpA-like_C"/>
</dbReference>
<feature type="region of interest" description="Disordered" evidence="1">
    <location>
        <begin position="207"/>
        <end position="232"/>
    </location>
</feature>
<keyword evidence="2" id="KW-0812">Transmembrane</keyword>
<sequence length="232" mass="24360">MSWAVVAVAAMSPDGWEPDREQARRLLEEELSAPEYAEARPNPVLQWLADALGAVMEWLSSLGGAAPSLPGWVLPLLLVAVAGVVLWFVRPRTNAAVRARRAAAVLSDRSISPEQYRRTAASAAAAGHHAEALAAWYRALVRQAEVRTVLAVKPGRTATEAALGLGAAFPAEQAALDAAADGFNAVVYGERPSSPAQAAAVRDLDERLRHLQPAPDPSGAGSGPPSQMAAPR</sequence>
<evidence type="ECO:0000313" key="4">
    <source>
        <dbReference type="EMBL" id="MEO9249005.1"/>
    </source>
</evidence>
<evidence type="ECO:0000256" key="2">
    <source>
        <dbReference type="SAM" id="Phobius"/>
    </source>
</evidence>
<gene>
    <name evidence="4" type="ORF">ABDK96_15075</name>
</gene>
<evidence type="ECO:0000259" key="3">
    <source>
        <dbReference type="Pfam" id="PF13559"/>
    </source>
</evidence>
<protein>
    <submittedName>
        <fullName evidence="4">DUF4129 domain-containing protein</fullName>
    </submittedName>
</protein>
<feature type="transmembrane region" description="Helical" evidence="2">
    <location>
        <begin position="69"/>
        <end position="89"/>
    </location>
</feature>
<accession>A0ABV0ILN7</accession>
<dbReference type="Proteomes" id="UP001484097">
    <property type="component" value="Unassembled WGS sequence"/>
</dbReference>
<comment type="caution">
    <text evidence="4">The sequence shown here is derived from an EMBL/GenBank/DDBJ whole genome shotgun (WGS) entry which is preliminary data.</text>
</comment>
<evidence type="ECO:0000313" key="5">
    <source>
        <dbReference type="Proteomes" id="UP001484097"/>
    </source>
</evidence>
<dbReference type="Pfam" id="PF13559">
    <property type="entry name" value="DUF4129"/>
    <property type="match status" value="1"/>
</dbReference>
<name>A0ABV0ILN7_9MICC</name>
<proteinExistence type="predicted"/>
<dbReference type="RefSeq" id="WP_347921660.1">
    <property type="nucleotide sequence ID" value="NZ_JBDXMX010000008.1"/>
</dbReference>
<dbReference type="EMBL" id="JBDXMX010000008">
    <property type="protein sequence ID" value="MEO9249005.1"/>
    <property type="molecule type" value="Genomic_DNA"/>
</dbReference>
<feature type="domain" description="Protein-glutamine gamma-glutamyltransferase-like C-terminal" evidence="3">
    <location>
        <begin position="137"/>
        <end position="206"/>
    </location>
</feature>
<keyword evidence="2" id="KW-1133">Transmembrane helix</keyword>
<keyword evidence="2" id="KW-0472">Membrane</keyword>
<organism evidence="4 5">
    <name type="scientific">Citricoccus nitrophenolicus</name>
    <dbReference type="NCBI Taxonomy" id="863575"/>
    <lineage>
        <taxon>Bacteria</taxon>
        <taxon>Bacillati</taxon>
        <taxon>Actinomycetota</taxon>
        <taxon>Actinomycetes</taxon>
        <taxon>Micrococcales</taxon>
        <taxon>Micrococcaceae</taxon>
        <taxon>Citricoccus</taxon>
    </lineage>
</organism>